<evidence type="ECO:0000256" key="1">
    <source>
        <dbReference type="SAM" id="Phobius"/>
    </source>
</evidence>
<dbReference type="Proteomes" id="UP000176501">
    <property type="component" value="Unassembled WGS sequence"/>
</dbReference>
<protein>
    <submittedName>
        <fullName evidence="2">Uncharacterized protein</fullName>
    </submittedName>
</protein>
<gene>
    <name evidence="2" type="ORF">A2304_02605</name>
</gene>
<comment type="caution">
    <text evidence="2">The sequence shown here is derived from an EMBL/GenBank/DDBJ whole genome shotgun (WGS) entry which is preliminary data.</text>
</comment>
<feature type="transmembrane region" description="Helical" evidence="1">
    <location>
        <begin position="73"/>
        <end position="92"/>
    </location>
</feature>
<organism evidence="2 3">
    <name type="scientific">Candidatus Uhrbacteria bacterium RIFOXYB2_FULL_57_15</name>
    <dbReference type="NCBI Taxonomy" id="1802422"/>
    <lineage>
        <taxon>Bacteria</taxon>
        <taxon>Candidatus Uhriibacteriota</taxon>
    </lineage>
</organism>
<evidence type="ECO:0000313" key="3">
    <source>
        <dbReference type="Proteomes" id="UP000176501"/>
    </source>
</evidence>
<sequence>MKIGYQHGAAICFGWTLTVWSTVFSHRTNEFFDTQKAFEFNPDVPASVMGYGGFPMRVFAYPMPPLGPGPSQSMTPLLANFFFWFAVAYLAIRWSRKPEKERAPLFGFALLAFVASTLFWFAYMLLRFD</sequence>
<keyword evidence="1" id="KW-0812">Transmembrane</keyword>
<reference evidence="2 3" key="1">
    <citation type="journal article" date="2016" name="Nat. Commun.">
        <title>Thousands of microbial genomes shed light on interconnected biogeochemical processes in an aquifer system.</title>
        <authorList>
            <person name="Anantharaman K."/>
            <person name="Brown C.T."/>
            <person name="Hug L.A."/>
            <person name="Sharon I."/>
            <person name="Castelle C.J."/>
            <person name="Probst A.J."/>
            <person name="Thomas B.C."/>
            <person name="Singh A."/>
            <person name="Wilkins M.J."/>
            <person name="Karaoz U."/>
            <person name="Brodie E.L."/>
            <person name="Williams K.H."/>
            <person name="Hubbard S.S."/>
            <person name="Banfield J.F."/>
        </authorList>
    </citation>
    <scope>NUCLEOTIDE SEQUENCE [LARGE SCALE GENOMIC DNA]</scope>
</reference>
<proteinExistence type="predicted"/>
<dbReference type="EMBL" id="MGFE01000011">
    <property type="protein sequence ID" value="OGL99015.1"/>
    <property type="molecule type" value="Genomic_DNA"/>
</dbReference>
<keyword evidence="1" id="KW-1133">Transmembrane helix</keyword>
<feature type="transmembrane region" description="Helical" evidence="1">
    <location>
        <begin position="104"/>
        <end position="126"/>
    </location>
</feature>
<keyword evidence="1" id="KW-0472">Membrane</keyword>
<accession>A0A1F7W885</accession>
<dbReference type="AlphaFoldDB" id="A0A1F7W885"/>
<name>A0A1F7W885_9BACT</name>
<evidence type="ECO:0000313" key="2">
    <source>
        <dbReference type="EMBL" id="OGL99015.1"/>
    </source>
</evidence>